<dbReference type="AlphaFoldDB" id="A0A8E2ETQ0"/>
<evidence type="ECO:0000313" key="3">
    <source>
        <dbReference type="Proteomes" id="UP000250140"/>
    </source>
</evidence>
<dbReference type="EMBL" id="KV750463">
    <property type="protein sequence ID" value="OCL04674.1"/>
    <property type="molecule type" value="Genomic_DNA"/>
</dbReference>
<evidence type="ECO:0000256" key="1">
    <source>
        <dbReference type="SAM" id="MobiDB-lite"/>
    </source>
</evidence>
<protein>
    <submittedName>
        <fullName evidence="2">Uncharacterized protein</fullName>
    </submittedName>
</protein>
<dbReference type="Proteomes" id="UP000250140">
    <property type="component" value="Unassembled WGS sequence"/>
</dbReference>
<feature type="compositionally biased region" description="Basic and acidic residues" evidence="1">
    <location>
        <begin position="218"/>
        <end position="232"/>
    </location>
</feature>
<feature type="compositionally biased region" description="Basic and acidic residues" evidence="1">
    <location>
        <begin position="16"/>
        <end position="31"/>
    </location>
</feature>
<dbReference type="OrthoDB" id="3946179at2759"/>
<feature type="region of interest" description="Disordered" evidence="1">
    <location>
        <begin position="132"/>
        <end position="159"/>
    </location>
</feature>
<feature type="region of interest" description="Disordered" evidence="1">
    <location>
        <begin position="1"/>
        <end position="117"/>
    </location>
</feature>
<organism evidence="2 3">
    <name type="scientific">Glonium stellatum</name>
    <dbReference type="NCBI Taxonomy" id="574774"/>
    <lineage>
        <taxon>Eukaryota</taxon>
        <taxon>Fungi</taxon>
        <taxon>Dikarya</taxon>
        <taxon>Ascomycota</taxon>
        <taxon>Pezizomycotina</taxon>
        <taxon>Dothideomycetes</taxon>
        <taxon>Pleosporomycetidae</taxon>
        <taxon>Gloniales</taxon>
        <taxon>Gloniaceae</taxon>
        <taxon>Glonium</taxon>
    </lineage>
</organism>
<proteinExistence type="predicted"/>
<name>A0A8E2ETQ0_9PEZI</name>
<feature type="compositionally biased region" description="Basic and acidic residues" evidence="1">
    <location>
        <begin position="386"/>
        <end position="395"/>
    </location>
</feature>
<evidence type="ECO:0000313" key="2">
    <source>
        <dbReference type="EMBL" id="OCL04674.1"/>
    </source>
</evidence>
<reference evidence="2 3" key="1">
    <citation type="journal article" date="2016" name="Nat. Commun.">
        <title>Ectomycorrhizal ecology is imprinted in the genome of the dominant symbiotic fungus Cenococcum geophilum.</title>
        <authorList>
            <consortium name="DOE Joint Genome Institute"/>
            <person name="Peter M."/>
            <person name="Kohler A."/>
            <person name="Ohm R.A."/>
            <person name="Kuo A."/>
            <person name="Krutzmann J."/>
            <person name="Morin E."/>
            <person name="Arend M."/>
            <person name="Barry K.W."/>
            <person name="Binder M."/>
            <person name="Choi C."/>
            <person name="Clum A."/>
            <person name="Copeland A."/>
            <person name="Grisel N."/>
            <person name="Haridas S."/>
            <person name="Kipfer T."/>
            <person name="LaButti K."/>
            <person name="Lindquist E."/>
            <person name="Lipzen A."/>
            <person name="Maire R."/>
            <person name="Meier B."/>
            <person name="Mihaltcheva S."/>
            <person name="Molinier V."/>
            <person name="Murat C."/>
            <person name="Poggeler S."/>
            <person name="Quandt C.A."/>
            <person name="Sperisen C."/>
            <person name="Tritt A."/>
            <person name="Tisserant E."/>
            <person name="Crous P.W."/>
            <person name="Henrissat B."/>
            <person name="Nehls U."/>
            <person name="Egli S."/>
            <person name="Spatafora J.W."/>
            <person name="Grigoriev I.V."/>
            <person name="Martin F.M."/>
        </authorList>
    </citation>
    <scope>NUCLEOTIDE SEQUENCE [LARGE SCALE GENOMIC DNA]</scope>
    <source>
        <strain evidence="2 3">CBS 207.34</strain>
    </source>
</reference>
<feature type="region of interest" description="Disordered" evidence="1">
    <location>
        <begin position="386"/>
        <end position="440"/>
    </location>
</feature>
<feature type="region of interest" description="Disordered" evidence="1">
    <location>
        <begin position="192"/>
        <end position="234"/>
    </location>
</feature>
<keyword evidence="3" id="KW-1185">Reference proteome</keyword>
<accession>A0A8E2ETQ0</accession>
<feature type="compositionally biased region" description="Low complexity" evidence="1">
    <location>
        <begin position="416"/>
        <end position="431"/>
    </location>
</feature>
<feature type="compositionally biased region" description="Polar residues" evidence="1">
    <location>
        <begin position="1"/>
        <end position="12"/>
    </location>
</feature>
<sequence>MPLSIPSTTRQTIDCRVMDKPILRSSVDGKKTNSSSSNDSVAPPIPSMTNRRSPTPPSISSPKSTLPTPTQPSSPPLAQIDSPTMATDDNEPSRLSTRHSGKRSLSAGPKDSEGHILPTNIVVDNHGIVEQPQNHYSEGSETPAKSAPPNTSSFNRKPATSRGLKRYFFSRFYRFIKEGCSKSISHIRKKYGSGGKEKARGHTKVAGSNYETSKANVHKKDASADVEPEHDSNGSNDFIRSIHLAIMHDNEEKVHIGCAQFDTGNPYNLVSREFIEKTFNVPFNRFPEGKREVLSLPNNHTFCAVGQIHGRWTPVTDSEYNAAQGGLLRFNPKFYESDFYVSEEKELFDVVIGSKTIKRENLMKLGPPLALTGFDGFRAIDPDSVKGKELEDAHNKQQMARAQNAALKERDTQRKNQSASTSQTQNTTSRNPTKGDTSQA</sequence>
<gene>
    <name evidence="2" type="ORF">AOQ84DRAFT_441957</name>
</gene>